<reference evidence="1" key="1">
    <citation type="submission" date="2011-10" db="EMBL/GenBank/DDBJ databases">
        <title>The Genome Sequence of Fusarium oxysporum HDV247.</title>
        <authorList>
            <consortium name="The Broad Institute Genome Sequencing Platform"/>
            <person name="Ma L.-J."/>
            <person name="Gale L.R."/>
            <person name="Schwartz D.C."/>
            <person name="Zhou S."/>
            <person name="Corby-Kistler H."/>
            <person name="Young S.K."/>
            <person name="Zeng Q."/>
            <person name="Gargeya S."/>
            <person name="Fitzgerald M."/>
            <person name="Haas B."/>
            <person name="Abouelleil A."/>
            <person name="Alvarado L."/>
            <person name="Arachchi H.M."/>
            <person name="Berlin A."/>
            <person name="Brown A."/>
            <person name="Chapman S.B."/>
            <person name="Chen Z."/>
            <person name="Dunbar C."/>
            <person name="Freedman E."/>
            <person name="Gearin G."/>
            <person name="Goldberg J."/>
            <person name="Griggs A."/>
            <person name="Gujja S."/>
            <person name="Heiman D."/>
            <person name="Howarth C."/>
            <person name="Larson L."/>
            <person name="Lui A."/>
            <person name="MacDonald P.J.P."/>
            <person name="Montmayeur A."/>
            <person name="Murphy C."/>
            <person name="Neiman D."/>
            <person name="Pearson M."/>
            <person name="Priest M."/>
            <person name="Roberts A."/>
            <person name="Saif S."/>
            <person name="Shea T."/>
            <person name="Shenoy N."/>
            <person name="Sisk P."/>
            <person name="Stolte C."/>
            <person name="Sykes S."/>
            <person name="Wortman J."/>
            <person name="Nusbaum C."/>
            <person name="Birren B."/>
        </authorList>
    </citation>
    <scope>NUCLEOTIDE SEQUENCE [LARGE SCALE GENOMIC DNA]</scope>
    <source>
        <strain evidence="1">HDV247</strain>
    </source>
</reference>
<sequence>MVRLLRREYAKLPTPFLPASLSASRIYKVIQYHAHNAGIGRYFWKLFTYCADFSGTSMRLNIHGSELFQQPR</sequence>
<dbReference type="HOGENOM" id="CLU_2722291_0_0_1"/>
<proteinExistence type="predicted"/>
<evidence type="ECO:0000313" key="1">
    <source>
        <dbReference type="EMBL" id="EXA28726.1"/>
    </source>
</evidence>
<organism evidence="1">
    <name type="scientific">Fusarium oxysporum f. sp. pisi HDV247</name>
    <dbReference type="NCBI Taxonomy" id="1080344"/>
    <lineage>
        <taxon>Eukaryota</taxon>
        <taxon>Fungi</taxon>
        <taxon>Dikarya</taxon>
        <taxon>Ascomycota</taxon>
        <taxon>Pezizomycotina</taxon>
        <taxon>Sordariomycetes</taxon>
        <taxon>Hypocreomycetidae</taxon>
        <taxon>Hypocreales</taxon>
        <taxon>Nectriaceae</taxon>
        <taxon>Fusarium</taxon>
        <taxon>Fusarium oxysporum species complex</taxon>
    </lineage>
</organism>
<accession>W9NDD3</accession>
<protein>
    <submittedName>
        <fullName evidence="1">Uncharacterized protein</fullName>
    </submittedName>
</protein>
<gene>
    <name evidence="1" type="ORF">FOVG_19687</name>
</gene>
<dbReference type="EMBL" id="KI981297">
    <property type="protein sequence ID" value="EXA28726.1"/>
    <property type="molecule type" value="Genomic_DNA"/>
</dbReference>
<dbReference type="Proteomes" id="UP000030751">
    <property type="component" value="Unassembled WGS sequence"/>
</dbReference>
<reference evidence="1" key="2">
    <citation type="submission" date="2014-02" db="EMBL/GenBank/DDBJ databases">
        <title>Annotation of the Genome Sequence of Fusarium oxysporum HDV247.</title>
        <authorList>
            <consortium name="The Broad Institute Genomics Platform"/>
            <person name="Ma L.-J."/>
            <person name="Corby-Kistler H."/>
            <person name="Broz K."/>
            <person name="Gale L.R."/>
            <person name="Jonkers W."/>
            <person name="O'Donnell K."/>
            <person name="Ploetz R."/>
            <person name="Steinberg C."/>
            <person name="Schwartz D.C."/>
            <person name="VanEtten H."/>
            <person name="Zhou S."/>
            <person name="Young S.K."/>
            <person name="Zeng Q."/>
            <person name="Gargeya S."/>
            <person name="Fitzgerald M."/>
            <person name="Abouelleil A."/>
            <person name="Alvarado L."/>
            <person name="Chapman S.B."/>
            <person name="Gainer-Dewar J."/>
            <person name="Goldberg J."/>
            <person name="Griggs A."/>
            <person name="Gujja S."/>
            <person name="Hansen M."/>
            <person name="Howarth C."/>
            <person name="Imamovic A."/>
            <person name="Ireland A."/>
            <person name="Larimer J."/>
            <person name="McCowan C."/>
            <person name="Murphy C."/>
            <person name="Pearson M."/>
            <person name="Poon T.W."/>
            <person name="Priest M."/>
            <person name="Roberts A."/>
            <person name="Saif S."/>
            <person name="Shea T."/>
            <person name="Sykes S."/>
            <person name="Wortman J."/>
            <person name="Nusbaum C."/>
            <person name="Birren B."/>
        </authorList>
    </citation>
    <scope>NUCLEOTIDE SEQUENCE</scope>
    <source>
        <strain evidence="1">HDV247</strain>
    </source>
</reference>
<name>W9NDD3_FUSOX</name>
<dbReference type="AlphaFoldDB" id="W9NDD3"/>